<evidence type="ECO:0000313" key="2">
    <source>
        <dbReference type="EMBL" id="CAA9239182.1"/>
    </source>
</evidence>
<reference evidence="2" key="1">
    <citation type="submission" date="2020-02" db="EMBL/GenBank/DDBJ databases">
        <authorList>
            <person name="Meier V. D."/>
        </authorList>
    </citation>
    <scope>NUCLEOTIDE SEQUENCE</scope>
    <source>
        <strain evidence="2">AVDCRST_MAG26</strain>
    </source>
</reference>
<feature type="region of interest" description="Disordered" evidence="1">
    <location>
        <begin position="1"/>
        <end position="44"/>
    </location>
</feature>
<feature type="non-terminal residue" evidence="2">
    <location>
        <position position="1"/>
    </location>
</feature>
<name>A0A6J4I2D8_9CHLR</name>
<evidence type="ECO:0000256" key="1">
    <source>
        <dbReference type="SAM" id="MobiDB-lite"/>
    </source>
</evidence>
<sequence length="44" mass="4998">RCCGRGSGGHVDDRCGLRRRAPLDRAAHQKRQHEEEQEDAGKRV</sequence>
<proteinExistence type="predicted"/>
<feature type="compositionally biased region" description="Basic and acidic residues" evidence="1">
    <location>
        <begin position="10"/>
        <end position="27"/>
    </location>
</feature>
<accession>A0A6J4I2D8</accession>
<dbReference type="AlphaFoldDB" id="A0A6J4I2D8"/>
<organism evidence="2">
    <name type="scientific">uncultured Chloroflexia bacterium</name>
    <dbReference type="NCBI Taxonomy" id="1672391"/>
    <lineage>
        <taxon>Bacteria</taxon>
        <taxon>Bacillati</taxon>
        <taxon>Chloroflexota</taxon>
        <taxon>Chloroflexia</taxon>
        <taxon>environmental samples</taxon>
    </lineage>
</organism>
<protein>
    <submittedName>
        <fullName evidence="2">Uncharacterized protein</fullName>
    </submittedName>
</protein>
<feature type="non-terminal residue" evidence="2">
    <location>
        <position position="44"/>
    </location>
</feature>
<gene>
    <name evidence="2" type="ORF">AVDCRST_MAG26-1342</name>
</gene>
<dbReference type="EMBL" id="CADCTK010000321">
    <property type="protein sequence ID" value="CAA9239182.1"/>
    <property type="molecule type" value="Genomic_DNA"/>
</dbReference>